<dbReference type="GO" id="GO:1990189">
    <property type="term" value="F:protein N-terminal-serine acetyltransferase activity"/>
    <property type="evidence" value="ECO:0007669"/>
    <property type="project" value="TreeGrafter"/>
</dbReference>
<sequence>MYSAVQASINEWKPWLPFAQQEQSEVDVEKNSREAHCKFLKREDLRLLGFHKGSNQFIVSAGLHRIDWHVRKFKIGYWVDSRYAGKGYVTEAFDAIEKFAFEQLHANRIEIRCDAKNIKSRAVAEQLDYLLEGILRNDDYSVDRKELRDTCVYSKLRLLLEFNV</sequence>
<dbReference type="GO" id="GO:0005737">
    <property type="term" value="C:cytoplasm"/>
    <property type="evidence" value="ECO:0007669"/>
    <property type="project" value="TreeGrafter"/>
</dbReference>
<dbReference type="Proteomes" id="UP000030401">
    <property type="component" value="Unassembled WGS sequence"/>
</dbReference>
<organism evidence="2 3">
    <name type="scientific">Pontibacillus litoralis JSM 072002</name>
    <dbReference type="NCBI Taxonomy" id="1385512"/>
    <lineage>
        <taxon>Bacteria</taxon>
        <taxon>Bacillati</taxon>
        <taxon>Bacillota</taxon>
        <taxon>Bacilli</taxon>
        <taxon>Bacillales</taxon>
        <taxon>Bacillaceae</taxon>
        <taxon>Pontibacillus</taxon>
    </lineage>
</organism>
<dbReference type="EMBL" id="AVPG01000006">
    <property type="protein sequence ID" value="KGX87512.1"/>
    <property type="molecule type" value="Genomic_DNA"/>
</dbReference>
<dbReference type="SUPFAM" id="SSF55729">
    <property type="entry name" value="Acyl-CoA N-acyltransferases (Nat)"/>
    <property type="match status" value="1"/>
</dbReference>
<dbReference type="GO" id="GO:0008999">
    <property type="term" value="F:protein-N-terminal-alanine acetyltransferase activity"/>
    <property type="evidence" value="ECO:0007669"/>
    <property type="project" value="TreeGrafter"/>
</dbReference>
<evidence type="ECO:0000259" key="1">
    <source>
        <dbReference type="PROSITE" id="PS51186"/>
    </source>
</evidence>
<gene>
    <name evidence="2" type="ORF">N784_14800</name>
</gene>
<dbReference type="InterPro" id="IPR016181">
    <property type="entry name" value="Acyl_CoA_acyltransferase"/>
</dbReference>
<evidence type="ECO:0000313" key="3">
    <source>
        <dbReference type="Proteomes" id="UP000030401"/>
    </source>
</evidence>
<dbReference type="eggNOG" id="COG1670">
    <property type="taxonomic scope" value="Bacteria"/>
</dbReference>
<dbReference type="InterPro" id="IPR051908">
    <property type="entry name" value="Ribosomal_N-acetyltransferase"/>
</dbReference>
<dbReference type="Pfam" id="PF13302">
    <property type="entry name" value="Acetyltransf_3"/>
    <property type="match status" value="1"/>
</dbReference>
<dbReference type="AlphaFoldDB" id="A0A0A5HV82"/>
<feature type="domain" description="N-acetyltransferase" evidence="1">
    <location>
        <begin position="1"/>
        <end position="148"/>
    </location>
</feature>
<accession>A0A0A5HV82</accession>
<dbReference type="PANTHER" id="PTHR43441:SF3">
    <property type="entry name" value="ACETYLTRANSFERASE"/>
    <property type="match status" value="1"/>
</dbReference>
<dbReference type="Gene3D" id="3.40.630.30">
    <property type="match status" value="1"/>
</dbReference>
<reference evidence="2 3" key="1">
    <citation type="submission" date="2013-08" db="EMBL/GenBank/DDBJ databases">
        <authorList>
            <person name="Huang J."/>
            <person name="Wang G."/>
        </authorList>
    </citation>
    <scope>NUCLEOTIDE SEQUENCE [LARGE SCALE GENOMIC DNA]</scope>
    <source>
        <strain evidence="2 3">JSM 072002</strain>
    </source>
</reference>
<dbReference type="STRING" id="1385512.N784_14800"/>
<proteinExistence type="predicted"/>
<dbReference type="PROSITE" id="PS51186">
    <property type="entry name" value="GNAT"/>
    <property type="match status" value="1"/>
</dbReference>
<comment type="caution">
    <text evidence="2">The sequence shown here is derived from an EMBL/GenBank/DDBJ whole genome shotgun (WGS) entry which is preliminary data.</text>
</comment>
<protein>
    <submittedName>
        <fullName evidence="2">Acetyltransferase</fullName>
    </submittedName>
</protein>
<evidence type="ECO:0000313" key="2">
    <source>
        <dbReference type="EMBL" id="KGX87512.1"/>
    </source>
</evidence>
<dbReference type="PANTHER" id="PTHR43441">
    <property type="entry name" value="RIBOSOMAL-PROTEIN-SERINE ACETYLTRANSFERASE"/>
    <property type="match status" value="1"/>
</dbReference>
<name>A0A0A5HV82_9BACI</name>
<keyword evidence="2" id="KW-0808">Transferase</keyword>
<dbReference type="InterPro" id="IPR000182">
    <property type="entry name" value="GNAT_dom"/>
</dbReference>
<keyword evidence="3" id="KW-1185">Reference proteome</keyword>